<evidence type="ECO:0000256" key="2">
    <source>
        <dbReference type="ARBA" id="ARBA00022857"/>
    </source>
</evidence>
<evidence type="ECO:0000259" key="3">
    <source>
        <dbReference type="Pfam" id="PF05368"/>
    </source>
</evidence>
<keyword evidence="2" id="KW-0521">NADP</keyword>
<reference evidence="4 5" key="1">
    <citation type="submission" date="2024-03" db="EMBL/GenBank/DDBJ databases">
        <title>Draft genome sequence of Pseudonocardia nematodicida JCM 31783.</title>
        <authorList>
            <person name="Butdee W."/>
            <person name="Duangmal K."/>
        </authorList>
    </citation>
    <scope>NUCLEOTIDE SEQUENCE [LARGE SCALE GENOMIC DNA]</scope>
    <source>
        <strain evidence="4 5">JCM 31783</strain>
    </source>
</reference>
<dbReference type="Pfam" id="PF05368">
    <property type="entry name" value="NmrA"/>
    <property type="match status" value="1"/>
</dbReference>
<feature type="domain" description="NmrA-like" evidence="3">
    <location>
        <begin position="3"/>
        <end position="254"/>
    </location>
</feature>
<dbReference type="Gene3D" id="3.40.50.720">
    <property type="entry name" value="NAD(P)-binding Rossmann-like Domain"/>
    <property type="match status" value="1"/>
</dbReference>
<dbReference type="InterPro" id="IPR051164">
    <property type="entry name" value="NmrA-like_oxidored"/>
</dbReference>
<evidence type="ECO:0000256" key="1">
    <source>
        <dbReference type="ARBA" id="ARBA00006328"/>
    </source>
</evidence>
<dbReference type="RefSeq" id="WP_349296218.1">
    <property type="nucleotide sequence ID" value="NZ_JBEDNQ010000001.1"/>
</dbReference>
<accession>A0ABV1K3U4</accession>
<sequence length="308" mass="31997">MSDPVLVAGATGKQGGAAARALRAAGTPVRALVRDPGSAAARALAGLGVEVVRGDLDDPASVVAAARGARGVFSVQMPDLEDLLGDREIRHARAIAAAVRETGVEQVVHTSVSGAGEHGRPGAVDPELWGAHMAHYWPSKLAAEEIVTGAGAGRTTVLRPSTFMENFVPPSMYLAGGDSAEFAVPLDADVEHPFVAVDDIGAAAAAAFTDPDRFDGVALELAGERLTFRQAVRTIGEAWGTEITVTDDPEAARASGLPEAFLRSFAFLGTYQAPAAPEDARRFGLPTTSLATWARSHPQTLRPAVAHR</sequence>
<proteinExistence type="inferred from homology"/>
<evidence type="ECO:0000313" key="5">
    <source>
        <dbReference type="Proteomes" id="UP001494902"/>
    </source>
</evidence>
<dbReference type="InterPro" id="IPR036291">
    <property type="entry name" value="NAD(P)-bd_dom_sf"/>
</dbReference>
<dbReference type="PANTHER" id="PTHR42748">
    <property type="entry name" value="NITROGEN METABOLITE REPRESSION PROTEIN NMRA FAMILY MEMBER"/>
    <property type="match status" value="1"/>
</dbReference>
<protein>
    <submittedName>
        <fullName evidence="4">NmrA family NAD(P)-binding protein</fullName>
    </submittedName>
</protein>
<keyword evidence="5" id="KW-1185">Reference proteome</keyword>
<dbReference type="Gene3D" id="3.90.25.10">
    <property type="entry name" value="UDP-galactose 4-epimerase, domain 1"/>
    <property type="match status" value="1"/>
</dbReference>
<dbReference type="PANTHER" id="PTHR42748:SF7">
    <property type="entry name" value="NMRA LIKE REDOX SENSOR 1-RELATED"/>
    <property type="match status" value="1"/>
</dbReference>
<dbReference type="EMBL" id="JBEDNQ010000001">
    <property type="protein sequence ID" value="MEQ3549128.1"/>
    <property type="molecule type" value="Genomic_DNA"/>
</dbReference>
<dbReference type="Proteomes" id="UP001494902">
    <property type="component" value="Unassembled WGS sequence"/>
</dbReference>
<dbReference type="SUPFAM" id="SSF51735">
    <property type="entry name" value="NAD(P)-binding Rossmann-fold domains"/>
    <property type="match status" value="1"/>
</dbReference>
<organism evidence="4 5">
    <name type="scientific">Pseudonocardia nematodicida</name>
    <dbReference type="NCBI Taxonomy" id="1206997"/>
    <lineage>
        <taxon>Bacteria</taxon>
        <taxon>Bacillati</taxon>
        <taxon>Actinomycetota</taxon>
        <taxon>Actinomycetes</taxon>
        <taxon>Pseudonocardiales</taxon>
        <taxon>Pseudonocardiaceae</taxon>
        <taxon>Pseudonocardia</taxon>
    </lineage>
</organism>
<name>A0ABV1K3U4_9PSEU</name>
<dbReference type="InterPro" id="IPR008030">
    <property type="entry name" value="NmrA-like"/>
</dbReference>
<comment type="caution">
    <text evidence="4">The sequence shown here is derived from an EMBL/GenBank/DDBJ whole genome shotgun (WGS) entry which is preliminary data.</text>
</comment>
<comment type="similarity">
    <text evidence="1">Belongs to the NmrA-type oxidoreductase family.</text>
</comment>
<gene>
    <name evidence="4" type="ORF">WIS52_01485</name>
</gene>
<evidence type="ECO:0000313" key="4">
    <source>
        <dbReference type="EMBL" id="MEQ3549128.1"/>
    </source>
</evidence>